<accession>A0A7W8DIN8</accession>
<dbReference type="EMBL" id="JACHIG010000001">
    <property type="protein sequence ID" value="MBB5031175.1"/>
    <property type="molecule type" value="Genomic_DNA"/>
</dbReference>
<dbReference type="PANTHER" id="PTHR21581">
    <property type="entry name" value="D-ALANYL-D-ALANINE CARBOXYPEPTIDASE"/>
    <property type="match status" value="1"/>
</dbReference>
<dbReference type="Pfam" id="PF00768">
    <property type="entry name" value="Peptidase_S11"/>
    <property type="match status" value="1"/>
</dbReference>
<organism evidence="2 3">
    <name type="scientific">Prosthecobacter vanneervenii</name>
    <dbReference type="NCBI Taxonomy" id="48466"/>
    <lineage>
        <taxon>Bacteria</taxon>
        <taxon>Pseudomonadati</taxon>
        <taxon>Verrucomicrobiota</taxon>
        <taxon>Verrucomicrobiia</taxon>
        <taxon>Verrucomicrobiales</taxon>
        <taxon>Verrucomicrobiaceae</taxon>
        <taxon>Prosthecobacter</taxon>
    </lineage>
</organism>
<reference evidence="2 3" key="1">
    <citation type="submission" date="2020-08" db="EMBL/GenBank/DDBJ databases">
        <title>Genomic Encyclopedia of Type Strains, Phase IV (KMG-IV): sequencing the most valuable type-strain genomes for metagenomic binning, comparative biology and taxonomic classification.</title>
        <authorList>
            <person name="Goeker M."/>
        </authorList>
    </citation>
    <scope>NUCLEOTIDE SEQUENCE [LARGE SCALE GENOMIC DNA]</scope>
    <source>
        <strain evidence="2 3">DSM 12252</strain>
    </source>
</reference>
<proteinExistence type="predicted"/>
<dbReference type="PANTHER" id="PTHR21581:SF33">
    <property type="entry name" value="D-ALANYL-D-ALANINE CARBOXYPEPTIDASE DACB"/>
    <property type="match status" value="1"/>
</dbReference>
<name>A0A7W8DIN8_9BACT</name>
<protein>
    <submittedName>
        <fullName evidence="2">D-alanyl-D-alanine carboxypeptidase</fullName>
    </submittedName>
</protein>
<dbReference type="SUPFAM" id="SSF56601">
    <property type="entry name" value="beta-lactamase/transpeptidase-like"/>
    <property type="match status" value="1"/>
</dbReference>
<sequence>MFSPSTAWSSSRALILGICFSFITGGAVLQAQSAVMVVDAFNKKVHVAADAHAKRPVGGLAKIATAMVTLDWAEASKVGVGVLATVPAYAFQMSDAGSVGFQPGDQATLRDLIYATMMGGDNIAAITLGDFVGRDHLTRLGRAGHPMEEFVRQMNQLAAREGARGTRFTNPHGLENSRPMPYSTAADIARLSIYAVSRPALRFYTNQTSRSITIYRSGQQISVPLTNTNELLGVDRIDGLKSGNTQRAGGCLVISAEKPSSVQVQADNSSLIYRHRMVVVVLNSPSPFAEARALLHQGWAAYDRWLAAGRPITDKKQMLDHY</sequence>
<gene>
    <name evidence="2" type="ORF">HNQ65_000729</name>
</gene>
<keyword evidence="3" id="KW-1185">Reference proteome</keyword>
<dbReference type="InterPro" id="IPR012338">
    <property type="entry name" value="Beta-lactam/transpept-like"/>
</dbReference>
<dbReference type="RefSeq" id="WP_184338112.1">
    <property type="nucleotide sequence ID" value="NZ_JACHIG010000001.1"/>
</dbReference>
<evidence type="ECO:0000313" key="3">
    <source>
        <dbReference type="Proteomes" id="UP000590740"/>
    </source>
</evidence>
<dbReference type="Proteomes" id="UP000590740">
    <property type="component" value="Unassembled WGS sequence"/>
</dbReference>
<dbReference type="InterPro" id="IPR001967">
    <property type="entry name" value="Peptidase_S11_N"/>
</dbReference>
<dbReference type="AlphaFoldDB" id="A0A7W8DIN8"/>
<keyword evidence="2" id="KW-0645">Protease</keyword>
<feature type="domain" description="Peptidase S11 D-alanyl-D-alanine carboxypeptidase A N-terminal" evidence="1">
    <location>
        <begin position="29"/>
        <end position="259"/>
    </location>
</feature>
<evidence type="ECO:0000313" key="2">
    <source>
        <dbReference type="EMBL" id="MBB5031175.1"/>
    </source>
</evidence>
<dbReference type="GO" id="GO:0006508">
    <property type="term" value="P:proteolysis"/>
    <property type="evidence" value="ECO:0007669"/>
    <property type="project" value="InterPro"/>
</dbReference>
<keyword evidence="2" id="KW-0378">Hydrolase</keyword>
<keyword evidence="2" id="KW-0121">Carboxypeptidase</keyword>
<dbReference type="Gene3D" id="3.40.710.10">
    <property type="entry name" value="DD-peptidase/beta-lactamase superfamily"/>
    <property type="match status" value="1"/>
</dbReference>
<dbReference type="GO" id="GO:0009002">
    <property type="term" value="F:serine-type D-Ala-D-Ala carboxypeptidase activity"/>
    <property type="evidence" value="ECO:0007669"/>
    <property type="project" value="InterPro"/>
</dbReference>
<evidence type="ECO:0000259" key="1">
    <source>
        <dbReference type="Pfam" id="PF00768"/>
    </source>
</evidence>
<comment type="caution">
    <text evidence="2">The sequence shown here is derived from an EMBL/GenBank/DDBJ whole genome shotgun (WGS) entry which is preliminary data.</text>
</comment>